<dbReference type="eggNOG" id="COG0597">
    <property type="taxonomic scope" value="Bacteria"/>
</dbReference>
<organism evidence="12 13">
    <name type="scientific">Gloeothece verrucosa (strain PCC 7822)</name>
    <name type="common">Cyanothece sp. (strain PCC 7822)</name>
    <dbReference type="NCBI Taxonomy" id="497965"/>
    <lineage>
        <taxon>Bacteria</taxon>
        <taxon>Bacillati</taxon>
        <taxon>Cyanobacteriota</taxon>
        <taxon>Cyanophyceae</taxon>
        <taxon>Oscillatoriophycideae</taxon>
        <taxon>Chroococcales</taxon>
        <taxon>Aphanothecaceae</taxon>
        <taxon>Gloeothece</taxon>
        <taxon>Gloeothece verrucosa</taxon>
    </lineage>
</organism>
<dbReference type="PRINTS" id="PR00781">
    <property type="entry name" value="LIPOSIGPTASE"/>
</dbReference>
<evidence type="ECO:0000256" key="3">
    <source>
        <dbReference type="ARBA" id="ARBA00022670"/>
    </source>
</evidence>
<keyword evidence="6 9" id="KW-0378">Hydrolase</keyword>
<keyword evidence="3 9" id="KW-0645">Protease</keyword>
<keyword evidence="4 9" id="KW-0812">Transmembrane</keyword>
<dbReference type="GO" id="GO:0004190">
    <property type="term" value="F:aspartic-type endopeptidase activity"/>
    <property type="evidence" value="ECO:0007669"/>
    <property type="project" value="UniProtKB-UniRule"/>
</dbReference>
<dbReference type="OrthoDB" id="9810259at2"/>
<keyword evidence="9" id="KW-0997">Cell inner membrane</keyword>
<dbReference type="Proteomes" id="UP000008206">
    <property type="component" value="Chromosome"/>
</dbReference>
<evidence type="ECO:0000256" key="2">
    <source>
        <dbReference type="ARBA" id="ARBA00022475"/>
    </source>
</evidence>
<reference evidence="13" key="1">
    <citation type="journal article" date="2011" name="MBio">
        <title>Novel metabolic attributes of the genus Cyanothece, comprising a group of unicellular nitrogen-fixing Cyanobacteria.</title>
        <authorList>
            <person name="Bandyopadhyay A."/>
            <person name="Elvitigala T."/>
            <person name="Welsh E."/>
            <person name="Stockel J."/>
            <person name="Liberton M."/>
            <person name="Min H."/>
            <person name="Sherman L.A."/>
            <person name="Pakrasi H.B."/>
        </authorList>
    </citation>
    <scope>NUCLEOTIDE SEQUENCE [LARGE SCALE GENOMIC DNA]</scope>
    <source>
        <strain evidence="13">PCC 7822</strain>
    </source>
</reference>
<dbReference type="STRING" id="497965.Cyan7822_0354"/>
<feature type="transmembrane region" description="Helical" evidence="9">
    <location>
        <begin position="6"/>
        <end position="26"/>
    </location>
</feature>
<keyword evidence="8 9" id="KW-0472">Membrane</keyword>
<dbReference type="PANTHER" id="PTHR33695">
    <property type="entry name" value="LIPOPROTEIN SIGNAL PEPTIDASE"/>
    <property type="match status" value="1"/>
</dbReference>
<gene>
    <name evidence="9" type="primary">lspA</name>
    <name evidence="12" type="ordered locus">Cyan7822_0354</name>
</gene>
<dbReference type="KEGG" id="cyj:Cyan7822_0354"/>
<comment type="catalytic activity">
    <reaction evidence="9 10">
        <text>Release of signal peptides from bacterial membrane prolipoproteins. Hydrolyzes -Xaa-Yaa-Zaa-|-(S,diacylglyceryl)Cys-, in which Xaa is hydrophobic (preferably Leu), and Yaa (Ala or Ser) and Zaa (Gly or Ala) have small, neutral side chains.</text>
        <dbReference type="EC" id="3.4.23.36"/>
    </reaction>
</comment>
<dbReference type="HAMAP" id="MF_00161">
    <property type="entry name" value="LspA"/>
    <property type="match status" value="1"/>
</dbReference>
<dbReference type="GO" id="GO:0005886">
    <property type="term" value="C:plasma membrane"/>
    <property type="evidence" value="ECO:0007669"/>
    <property type="project" value="UniProtKB-SubCell"/>
</dbReference>
<feature type="transmembrane region" description="Helical" evidence="9">
    <location>
        <begin position="127"/>
        <end position="147"/>
    </location>
</feature>
<dbReference type="AlphaFoldDB" id="E0U664"/>
<dbReference type="PROSITE" id="PS00855">
    <property type="entry name" value="SPASE_II"/>
    <property type="match status" value="1"/>
</dbReference>
<name>E0U664_GLOV7</name>
<evidence type="ECO:0000313" key="12">
    <source>
        <dbReference type="EMBL" id="ADN12400.1"/>
    </source>
</evidence>
<dbReference type="Pfam" id="PF01252">
    <property type="entry name" value="Peptidase_A8"/>
    <property type="match status" value="1"/>
</dbReference>
<evidence type="ECO:0000256" key="4">
    <source>
        <dbReference type="ARBA" id="ARBA00022692"/>
    </source>
</evidence>
<comment type="pathway">
    <text evidence="9">Protein modification; lipoprotein biosynthesis (signal peptide cleavage).</text>
</comment>
<evidence type="ECO:0000256" key="8">
    <source>
        <dbReference type="ARBA" id="ARBA00023136"/>
    </source>
</evidence>
<keyword evidence="7 9" id="KW-1133">Transmembrane helix</keyword>
<evidence type="ECO:0000256" key="10">
    <source>
        <dbReference type="RuleBase" id="RU000594"/>
    </source>
</evidence>
<feature type="transmembrane region" description="Helical" evidence="9">
    <location>
        <begin position="38"/>
        <end position="58"/>
    </location>
</feature>
<dbReference type="PANTHER" id="PTHR33695:SF1">
    <property type="entry name" value="LIPOPROTEIN SIGNAL PEPTIDASE"/>
    <property type="match status" value="1"/>
</dbReference>
<comment type="subcellular location">
    <subcellularLocation>
        <location evidence="9">Cell inner membrane</location>
        <topology evidence="9">Multi-pass membrane protein</topology>
    </subcellularLocation>
</comment>
<comment type="similarity">
    <text evidence="1 9 11">Belongs to the peptidase A8 family.</text>
</comment>
<protein>
    <recommendedName>
        <fullName evidence="9">Lipoprotein signal peptidase</fullName>
        <ecNumber evidence="9">3.4.23.36</ecNumber>
    </recommendedName>
    <alternativeName>
        <fullName evidence="9">Prolipoprotein signal peptidase</fullName>
    </alternativeName>
    <alternativeName>
        <fullName evidence="9">Signal peptidase II</fullName>
        <shortName evidence="9">SPase II</shortName>
    </alternativeName>
</protein>
<dbReference type="UniPathway" id="UPA00665"/>
<evidence type="ECO:0000256" key="1">
    <source>
        <dbReference type="ARBA" id="ARBA00006139"/>
    </source>
</evidence>
<feature type="active site" evidence="9">
    <location>
        <position position="116"/>
    </location>
</feature>
<evidence type="ECO:0000256" key="5">
    <source>
        <dbReference type="ARBA" id="ARBA00022750"/>
    </source>
</evidence>
<keyword evidence="5 9" id="KW-0064">Aspartyl protease</keyword>
<evidence type="ECO:0000256" key="9">
    <source>
        <dbReference type="HAMAP-Rule" id="MF_00161"/>
    </source>
</evidence>
<sequence>MKKNQWFWLVAIIGLILDRLTKYWVVQSFDTTGDTVPIWSGVFHFTYVINTGAAFSFFKGGAGWLRWLSLIVSLGLIFLAWYAPRMRLIEQLGYGFILAGALGNGIDRFVMGYVVDFLDFRLINFPIFNLADVFINVGIFCLLIASLPTKPSAKRNLSKENNLDQNFK</sequence>
<keyword evidence="13" id="KW-1185">Reference proteome</keyword>
<dbReference type="EC" id="3.4.23.36" evidence="9"/>
<dbReference type="GO" id="GO:0006508">
    <property type="term" value="P:proteolysis"/>
    <property type="evidence" value="ECO:0007669"/>
    <property type="project" value="UniProtKB-KW"/>
</dbReference>
<dbReference type="HOGENOM" id="CLU_083252_3_2_3"/>
<dbReference type="InterPro" id="IPR001872">
    <property type="entry name" value="Peptidase_A8"/>
</dbReference>
<evidence type="ECO:0000256" key="11">
    <source>
        <dbReference type="RuleBase" id="RU004181"/>
    </source>
</evidence>
<proteinExistence type="inferred from homology"/>
<feature type="transmembrane region" description="Helical" evidence="9">
    <location>
        <begin position="94"/>
        <end position="115"/>
    </location>
</feature>
<keyword evidence="12" id="KW-0449">Lipoprotein</keyword>
<evidence type="ECO:0000313" key="13">
    <source>
        <dbReference type="Proteomes" id="UP000008206"/>
    </source>
</evidence>
<comment type="function">
    <text evidence="9 10">This protein specifically catalyzes the removal of signal peptides from prolipoproteins.</text>
</comment>
<feature type="transmembrane region" description="Helical" evidence="9">
    <location>
        <begin position="64"/>
        <end position="82"/>
    </location>
</feature>
<dbReference type="EMBL" id="CP002198">
    <property type="protein sequence ID" value="ADN12400.1"/>
    <property type="molecule type" value="Genomic_DNA"/>
</dbReference>
<feature type="active site" evidence="9">
    <location>
        <position position="132"/>
    </location>
</feature>
<dbReference type="RefSeq" id="WP_013320510.1">
    <property type="nucleotide sequence ID" value="NC_014501.1"/>
</dbReference>
<accession>E0U664</accession>
<dbReference type="NCBIfam" id="TIGR00077">
    <property type="entry name" value="lspA"/>
    <property type="match status" value="1"/>
</dbReference>
<evidence type="ECO:0000256" key="6">
    <source>
        <dbReference type="ARBA" id="ARBA00022801"/>
    </source>
</evidence>
<keyword evidence="2 9" id="KW-1003">Cell membrane</keyword>
<evidence type="ECO:0000256" key="7">
    <source>
        <dbReference type="ARBA" id="ARBA00022989"/>
    </source>
</evidence>